<gene>
    <name evidence="2" type="ORF">PICMEDRAFT_86566</name>
</gene>
<reference evidence="2 3" key="1">
    <citation type="journal article" date="2016" name="Proc. Natl. Acad. Sci. U.S.A.">
        <title>Comparative genomics of biotechnologically important yeasts.</title>
        <authorList>
            <person name="Riley R."/>
            <person name="Haridas S."/>
            <person name="Wolfe K.H."/>
            <person name="Lopes M.R."/>
            <person name="Hittinger C.T."/>
            <person name="Goeker M."/>
            <person name="Salamov A.A."/>
            <person name="Wisecaver J.H."/>
            <person name="Long T.M."/>
            <person name="Calvey C.H."/>
            <person name="Aerts A.L."/>
            <person name="Barry K.W."/>
            <person name="Choi C."/>
            <person name="Clum A."/>
            <person name="Coughlan A.Y."/>
            <person name="Deshpande S."/>
            <person name="Douglass A.P."/>
            <person name="Hanson S.J."/>
            <person name="Klenk H.-P."/>
            <person name="LaButti K.M."/>
            <person name="Lapidus A."/>
            <person name="Lindquist E.A."/>
            <person name="Lipzen A.M."/>
            <person name="Meier-Kolthoff J.P."/>
            <person name="Ohm R.A."/>
            <person name="Otillar R.P."/>
            <person name="Pangilinan J.L."/>
            <person name="Peng Y."/>
            <person name="Rokas A."/>
            <person name="Rosa C.A."/>
            <person name="Scheuner C."/>
            <person name="Sibirny A.A."/>
            <person name="Slot J.C."/>
            <person name="Stielow J.B."/>
            <person name="Sun H."/>
            <person name="Kurtzman C.P."/>
            <person name="Blackwell M."/>
            <person name="Grigoriev I.V."/>
            <person name="Jeffries T.W."/>
        </authorList>
    </citation>
    <scope>NUCLEOTIDE SEQUENCE [LARGE SCALE GENOMIC DNA]</scope>
    <source>
        <strain evidence="2 3">NRRL Y-2026</strain>
    </source>
</reference>
<evidence type="ECO:0000313" key="3">
    <source>
        <dbReference type="Proteomes" id="UP000094455"/>
    </source>
</evidence>
<dbReference type="GeneID" id="30181708"/>
<sequence>MQIGSVSVSSEAIAAYNVYKLRVWCACISKQRLFPETDLLGDTKGRCSDRLATANGYLERANRQRRTGQHECTHTSRNGGPTKDWQRKREASIAGHQPSDNRVSHRHQQRSAPAINTIPVINNNTAAAPAAAWAGPPPPSPRFFFLCRVPACAPACGDVTQGSGARGHGGLDRLSGATLADWPLQ</sequence>
<evidence type="ECO:0000256" key="1">
    <source>
        <dbReference type="SAM" id="MobiDB-lite"/>
    </source>
</evidence>
<keyword evidence="3" id="KW-1185">Reference proteome</keyword>
<name>A0A1E3NT65_9ASCO</name>
<accession>A0A1E3NT65</accession>
<dbReference type="AlphaFoldDB" id="A0A1E3NT65"/>
<evidence type="ECO:0000313" key="2">
    <source>
        <dbReference type="EMBL" id="ODQ48753.1"/>
    </source>
</evidence>
<dbReference type="EMBL" id="KV454001">
    <property type="protein sequence ID" value="ODQ48753.1"/>
    <property type="molecule type" value="Genomic_DNA"/>
</dbReference>
<feature type="region of interest" description="Disordered" evidence="1">
    <location>
        <begin position="162"/>
        <end position="185"/>
    </location>
</feature>
<proteinExistence type="predicted"/>
<dbReference type="Proteomes" id="UP000094455">
    <property type="component" value="Unassembled WGS sequence"/>
</dbReference>
<organism evidence="2 3">
    <name type="scientific">Pichia membranifaciens NRRL Y-2026</name>
    <dbReference type="NCBI Taxonomy" id="763406"/>
    <lineage>
        <taxon>Eukaryota</taxon>
        <taxon>Fungi</taxon>
        <taxon>Dikarya</taxon>
        <taxon>Ascomycota</taxon>
        <taxon>Saccharomycotina</taxon>
        <taxon>Pichiomycetes</taxon>
        <taxon>Pichiales</taxon>
        <taxon>Pichiaceae</taxon>
        <taxon>Pichia</taxon>
    </lineage>
</organism>
<protein>
    <submittedName>
        <fullName evidence="2">Uncharacterized protein</fullName>
    </submittedName>
</protein>
<feature type="region of interest" description="Disordered" evidence="1">
    <location>
        <begin position="58"/>
        <end position="106"/>
    </location>
</feature>
<dbReference type="RefSeq" id="XP_019019866.1">
    <property type="nucleotide sequence ID" value="XM_019165021.1"/>
</dbReference>